<dbReference type="InterPro" id="IPR036412">
    <property type="entry name" value="HAD-like_sf"/>
</dbReference>
<keyword evidence="6 10" id="KW-1133">Transmembrane helix</keyword>
<feature type="transmembrane region" description="Helical" evidence="10">
    <location>
        <begin position="36"/>
        <end position="53"/>
    </location>
</feature>
<keyword evidence="5" id="KW-1278">Translocase</keyword>
<evidence type="ECO:0000313" key="12">
    <source>
        <dbReference type="EMBL" id="CCK81439.1"/>
    </source>
</evidence>
<dbReference type="Gene3D" id="3.40.50.1000">
    <property type="entry name" value="HAD superfamily/HAD-like"/>
    <property type="match status" value="1"/>
</dbReference>
<dbReference type="SFLD" id="SFLDF00027">
    <property type="entry name" value="p-type_atpase"/>
    <property type="match status" value="1"/>
</dbReference>
<dbReference type="SUPFAM" id="SSF81665">
    <property type="entry name" value="Calcium ATPase, transmembrane domain M"/>
    <property type="match status" value="1"/>
</dbReference>
<name>K0NB09_DESTT</name>
<dbReference type="InterPro" id="IPR023299">
    <property type="entry name" value="ATPase_P-typ_cyto_dom_N"/>
</dbReference>
<feature type="domain" description="P-type ATPase A" evidence="11">
    <location>
        <begin position="115"/>
        <end position="212"/>
    </location>
</feature>
<dbReference type="InterPro" id="IPR008250">
    <property type="entry name" value="ATPase_P-typ_transduc_dom_A_sf"/>
</dbReference>
<dbReference type="AlphaFoldDB" id="K0NB09"/>
<dbReference type="InterPro" id="IPR018303">
    <property type="entry name" value="ATPase_P-typ_P_site"/>
</dbReference>
<feature type="transmembrane region" description="Helical" evidence="10">
    <location>
        <begin position="263"/>
        <end position="287"/>
    </location>
</feature>
<dbReference type="KEGG" id="dto:TOL2_C32820"/>
<dbReference type="Gene3D" id="2.70.150.10">
    <property type="entry name" value="Calcium-transporting ATPase, cytoplasmic transduction domain A"/>
    <property type="match status" value="1"/>
</dbReference>
<feature type="transmembrane region" description="Helical" evidence="10">
    <location>
        <begin position="83"/>
        <end position="100"/>
    </location>
</feature>
<evidence type="ECO:0000256" key="9">
    <source>
        <dbReference type="ARBA" id="ARBA00047308"/>
    </source>
</evidence>
<reference evidence="12 13" key="1">
    <citation type="journal article" date="2013" name="Environ. Microbiol.">
        <title>Complete genome, catabolic sub-proteomes and key-metabolites of Desulfobacula toluolica Tol2, a marine, aromatic compound-degrading, sulfate-reducing bacterium.</title>
        <authorList>
            <person name="Wohlbrand L."/>
            <person name="Jacob J.H."/>
            <person name="Kube M."/>
            <person name="Mussmann M."/>
            <person name="Jarling R."/>
            <person name="Beck A."/>
            <person name="Amann R."/>
            <person name="Wilkes H."/>
            <person name="Reinhardt R."/>
            <person name="Rabus R."/>
        </authorList>
    </citation>
    <scope>NUCLEOTIDE SEQUENCE [LARGE SCALE GENOMIC DNA]</scope>
    <source>
        <strain evidence="13">DSM 7467 / Tol2</strain>
    </source>
</reference>
<dbReference type="PROSITE" id="PS00154">
    <property type="entry name" value="ATPASE_E1_E2"/>
    <property type="match status" value="1"/>
</dbReference>
<dbReference type="PANTHER" id="PTHR48085:SF5">
    <property type="entry name" value="CADMIUM_ZINC-TRANSPORTING ATPASE HMA4-RELATED"/>
    <property type="match status" value="1"/>
</dbReference>
<dbReference type="InterPro" id="IPR023298">
    <property type="entry name" value="ATPase_P-typ_TM_dom_sf"/>
</dbReference>
<dbReference type="GO" id="GO:0046872">
    <property type="term" value="F:metal ion binding"/>
    <property type="evidence" value="ECO:0007669"/>
    <property type="project" value="UniProtKB-KW"/>
</dbReference>
<dbReference type="Pfam" id="PF00702">
    <property type="entry name" value="Hydrolase"/>
    <property type="match status" value="1"/>
</dbReference>
<keyword evidence="7 10" id="KW-0472">Membrane</keyword>
<dbReference type="PATRIC" id="fig|651182.5.peg.3877"/>
<dbReference type="InterPro" id="IPR027256">
    <property type="entry name" value="P-typ_ATPase_IB"/>
</dbReference>
<organism evidence="12 13">
    <name type="scientific">Desulfobacula toluolica (strain DSM 7467 / Tol2)</name>
    <dbReference type="NCBI Taxonomy" id="651182"/>
    <lineage>
        <taxon>Bacteria</taxon>
        <taxon>Pseudomonadati</taxon>
        <taxon>Thermodesulfobacteriota</taxon>
        <taxon>Desulfobacteria</taxon>
        <taxon>Desulfobacterales</taxon>
        <taxon>Desulfobacteraceae</taxon>
        <taxon>Desulfobacula</taxon>
    </lineage>
</organism>
<dbReference type="InterPro" id="IPR044492">
    <property type="entry name" value="P_typ_ATPase_HD_dom"/>
</dbReference>
<comment type="catalytic activity">
    <reaction evidence="9">
        <text>Zn(2+)(in) + ATP + H2O = Zn(2+)(out) + ADP + phosphate + H(+)</text>
        <dbReference type="Rhea" id="RHEA:20621"/>
        <dbReference type="ChEBI" id="CHEBI:15377"/>
        <dbReference type="ChEBI" id="CHEBI:15378"/>
        <dbReference type="ChEBI" id="CHEBI:29105"/>
        <dbReference type="ChEBI" id="CHEBI:30616"/>
        <dbReference type="ChEBI" id="CHEBI:43474"/>
        <dbReference type="ChEBI" id="CHEBI:456216"/>
        <dbReference type="EC" id="7.2.2.12"/>
    </reaction>
</comment>
<dbReference type="SFLD" id="SFLDS00003">
    <property type="entry name" value="Haloacid_Dehalogenase"/>
    <property type="match status" value="1"/>
</dbReference>
<evidence type="ECO:0000256" key="10">
    <source>
        <dbReference type="RuleBase" id="RU362081"/>
    </source>
</evidence>
<evidence type="ECO:0000256" key="6">
    <source>
        <dbReference type="ARBA" id="ARBA00022989"/>
    </source>
</evidence>
<accession>K0NB09</accession>
<dbReference type="SUPFAM" id="SSF81653">
    <property type="entry name" value="Calcium ATPase, transduction domain A"/>
    <property type="match status" value="1"/>
</dbReference>
<dbReference type="PANTHER" id="PTHR48085">
    <property type="entry name" value="CADMIUM/ZINC-TRANSPORTING ATPASE HMA2-RELATED"/>
    <property type="match status" value="1"/>
</dbReference>
<dbReference type="SFLD" id="SFLDG00002">
    <property type="entry name" value="C1.7:_P-type_atpase_like"/>
    <property type="match status" value="1"/>
</dbReference>
<dbReference type="InterPro" id="IPR001757">
    <property type="entry name" value="P_typ_ATPase"/>
</dbReference>
<keyword evidence="10" id="KW-0067">ATP-binding</keyword>
<dbReference type="RefSeq" id="WP_014958628.1">
    <property type="nucleotide sequence ID" value="NC_018645.1"/>
</dbReference>
<feature type="transmembrane region" description="Helical" evidence="10">
    <location>
        <begin position="60"/>
        <end position="77"/>
    </location>
</feature>
<keyword evidence="10" id="KW-0547">Nucleotide-binding</keyword>
<dbReference type="PRINTS" id="PR00119">
    <property type="entry name" value="CATATPASE"/>
</dbReference>
<dbReference type="InterPro" id="IPR051014">
    <property type="entry name" value="Cation_Transport_ATPase_IB"/>
</dbReference>
<evidence type="ECO:0000256" key="2">
    <source>
        <dbReference type="ARBA" id="ARBA00006024"/>
    </source>
</evidence>
<dbReference type="InterPro" id="IPR023214">
    <property type="entry name" value="HAD_sf"/>
</dbReference>
<evidence type="ECO:0000313" key="13">
    <source>
        <dbReference type="Proteomes" id="UP000007347"/>
    </source>
</evidence>
<keyword evidence="4 10" id="KW-0479">Metal-binding</keyword>
<dbReference type="OrthoDB" id="9763278at2"/>
<dbReference type="NCBIfam" id="TIGR01525">
    <property type="entry name" value="ATPase-IB_hvy"/>
    <property type="match status" value="1"/>
</dbReference>
<proteinExistence type="inferred from homology"/>
<evidence type="ECO:0000256" key="4">
    <source>
        <dbReference type="ARBA" id="ARBA00022723"/>
    </source>
</evidence>
<dbReference type="EMBL" id="FO203503">
    <property type="protein sequence ID" value="CCK81439.1"/>
    <property type="molecule type" value="Genomic_DNA"/>
</dbReference>
<dbReference type="Pfam" id="PF00122">
    <property type="entry name" value="E1-E2_ATPase"/>
    <property type="match status" value="1"/>
</dbReference>
<dbReference type="SUPFAM" id="SSF56784">
    <property type="entry name" value="HAD-like"/>
    <property type="match status" value="1"/>
</dbReference>
<dbReference type="GO" id="GO:0016463">
    <property type="term" value="F:P-type zinc transporter activity"/>
    <property type="evidence" value="ECO:0007669"/>
    <property type="project" value="UniProtKB-EC"/>
</dbReference>
<gene>
    <name evidence="12" type="ordered locus">TOL2_C32820</name>
</gene>
<dbReference type="GO" id="GO:0016887">
    <property type="term" value="F:ATP hydrolysis activity"/>
    <property type="evidence" value="ECO:0007669"/>
    <property type="project" value="InterPro"/>
</dbReference>
<comment type="subcellular location">
    <subcellularLocation>
        <location evidence="10">Cell membrane</location>
    </subcellularLocation>
    <subcellularLocation>
        <location evidence="1">Membrane</location>
    </subcellularLocation>
</comment>
<dbReference type="STRING" id="651182.TOL2_C32820"/>
<dbReference type="NCBIfam" id="TIGR01494">
    <property type="entry name" value="ATPase_P-type"/>
    <property type="match status" value="1"/>
</dbReference>
<evidence type="ECO:0000256" key="8">
    <source>
        <dbReference type="ARBA" id="ARBA00039097"/>
    </source>
</evidence>
<evidence type="ECO:0000256" key="7">
    <source>
        <dbReference type="ARBA" id="ARBA00023136"/>
    </source>
</evidence>
<protein>
    <recommendedName>
        <fullName evidence="8">P-type Zn(2+) transporter</fullName>
        <ecNumber evidence="8">7.2.2.12</ecNumber>
    </recommendedName>
</protein>
<dbReference type="GO" id="GO:0005886">
    <property type="term" value="C:plasma membrane"/>
    <property type="evidence" value="ECO:0007669"/>
    <property type="project" value="UniProtKB-SubCell"/>
</dbReference>
<evidence type="ECO:0000256" key="3">
    <source>
        <dbReference type="ARBA" id="ARBA00022692"/>
    </source>
</evidence>
<dbReference type="NCBIfam" id="TIGR01512">
    <property type="entry name" value="ATPase-IB2_Cd"/>
    <property type="match status" value="1"/>
</dbReference>
<dbReference type="EC" id="7.2.2.12" evidence="8"/>
<feature type="transmembrane region" description="Helical" evidence="10">
    <location>
        <begin position="565"/>
        <end position="584"/>
    </location>
</feature>
<dbReference type="Gene3D" id="3.40.1110.10">
    <property type="entry name" value="Calcium-transporting ATPase, cytoplasmic domain N"/>
    <property type="match status" value="1"/>
</dbReference>
<comment type="similarity">
    <text evidence="2 10">Belongs to the cation transport ATPase (P-type) (TC 3.A.3) family. Type IB subfamily.</text>
</comment>
<sequence>MTAKIFIKRTIVAFTAVICFTLNSWTDFSPVKWIGMIFYFVCFAMYLKTLYLALFKMKKVTADLLVVTVMIVSLLAGQILSGALVAWFISMGLAISFTIIERTGRKIAALTRETNKVVRVVRDGIIKAIPIDQVCPGDEVVVPQGEMIPVDGVITEGASSIDESVITGEPFALFKQTGDCVTSGSITTTSQLKIKAEKAGNKGFFYVMAKQIEASLKVKPKTHITADRIVQFFISGVVIYALGVFIVTGFLTKDLTAGLIRMAAVTAVACPCAWALSVPTAFAAAIGGLSSRGILVRGGTPLEIAGHAANVILDKTGTVTLAEPRVAGIKSFGLPEDELLQIAASIETGFNHPIANAIISHASGNKTHPLTAEGSEYLPGFGIKSSVKGRKVVIGSIETIKKLGMTVPKGIEIKGRATWIAIDGKTAGVIDIQDELREYSKNMGERLHDIGVKKVILATGDNEESEARRVANLIKSDGYLYGLKPDDKKSLVKELKTEGFTVMIGDGVNDAASLAAADVGISIGRTKADLAVKSSDIIVMRDDAASLIVILEKGKKLIRIIKENYAWAIGFNTIGIVLATVGILSPWLAALFHHISSVLVVLNSARLIRNDKTSLQRHPETD</sequence>
<keyword evidence="10" id="KW-1003">Cell membrane</keyword>
<evidence type="ECO:0000259" key="11">
    <source>
        <dbReference type="Pfam" id="PF00122"/>
    </source>
</evidence>
<feature type="transmembrane region" description="Helical" evidence="10">
    <location>
        <begin position="229"/>
        <end position="251"/>
    </location>
</feature>
<dbReference type="HOGENOM" id="CLU_001771_6_3_7"/>
<evidence type="ECO:0000256" key="1">
    <source>
        <dbReference type="ARBA" id="ARBA00004370"/>
    </source>
</evidence>
<evidence type="ECO:0000256" key="5">
    <source>
        <dbReference type="ARBA" id="ARBA00022967"/>
    </source>
</evidence>
<keyword evidence="3 10" id="KW-0812">Transmembrane</keyword>
<dbReference type="Proteomes" id="UP000007347">
    <property type="component" value="Chromosome"/>
</dbReference>
<dbReference type="GO" id="GO:0005524">
    <property type="term" value="F:ATP binding"/>
    <property type="evidence" value="ECO:0007669"/>
    <property type="project" value="UniProtKB-UniRule"/>
</dbReference>
<keyword evidence="13" id="KW-1185">Reference proteome</keyword>
<dbReference type="InterPro" id="IPR059000">
    <property type="entry name" value="ATPase_P-type_domA"/>
</dbReference>